<dbReference type="InterPro" id="IPR006311">
    <property type="entry name" value="TAT_signal"/>
</dbReference>
<name>A0AA36HIN0_9DINO</name>
<dbReference type="InterPro" id="IPR042100">
    <property type="entry name" value="Bug_dom1"/>
</dbReference>
<dbReference type="EMBL" id="CAUJNA010000001">
    <property type="protein sequence ID" value="CAJ1369889.1"/>
    <property type="molecule type" value="Genomic_DNA"/>
</dbReference>
<protein>
    <recommendedName>
        <fullName evidence="3">Tripartite tricarboxylate transporter substrate binding protein</fullName>
    </recommendedName>
</protein>
<dbReference type="Gene3D" id="3.40.190.150">
    <property type="entry name" value="Bordetella uptake gene, domain 1"/>
    <property type="match status" value="1"/>
</dbReference>
<dbReference type="CDD" id="cd07012">
    <property type="entry name" value="PBP2_Bug_TTT"/>
    <property type="match status" value="1"/>
</dbReference>
<dbReference type="PANTHER" id="PTHR42928">
    <property type="entry name" value="TRICARBOXYLATE-BINDING PROTEIN"/>
    <property type="match status" value="1"/>
</dbReference>
<evidence type="ECO:0000313" key="1">
    <source>
        <dbReference type="EMBL" id="CAJ1369889.1"/>
    </source>
</evidence>
<reference evidence="1" key="1">
    <citation type="submission" date="2023-08" db="EMBL/GenBank/DDBJ databases">
        <authorList>
            <person name="Chen Y."/>
            <person name="Shah S."/>
            <person name="Dougan E. K."/>
            <person name="Thang M."/>
            <person name="Chan C."/>
        </authorList>
    </citation>
    <scope>NUCLEOTIDE SEQUENCE</scope>
</reference>
<keyword evidence="2" id="KW-1185">Reference proteome</keyword>
<proteinExistence type="predicted"/>
<dbReference type="InterPro" id="IPR005064">
    <property type="entry name" value="BUG"/>
</dbReference>
<accession>A0AA36HIN0</accession>
<dbReference type="PROSITE" id="PS51318">
    <property type="entry name" value="TAT"/>
    <property type="match status" value="1"/>
</dbReference>
<gene>
    <name evidence="1" type="ORF">EVOR1521_LOCUS534</name>
</gene>
<dbReference type="PIRSF" id="PIRSF017082">
    <property type="entry name" value="YflP"/>
    <property type="match status" value="1"/>
</dbReference>
<comment type="caution">
    <text evidence="1">The sequence shown here is derived from an EMBL/GenBank/DDBJ whole genome shotgun (WGS) entry which is preliminary data.</text>
</comment>
<organism evidence="1 2">
    <name type="scientific">Effrenium voratum</name>
    <dbReference type="NCBI Taxonomy" id="2562239"/>
    <lineage>
        <taxon>Eukaryota</taxon>
        <taxon>Sar</taxon>
        <taxon>Alveolata</taxon>
        <taxon>Dinophyceae</taxon>
        <taxon>Suessiales</taxon>
        <taxon>Symbiodiniaceae</taxon>
        <taxon>Effrenium</taxon>
    </lineage>
</organism>
<dbReference type="SUPFAM" id="SSF53850">
    <property type="entry name" value="Periplasmic binding protein-like II"/>
    <property type="match status" value="1"/>
</dbReference>
<dbReference type="Pfam" id="PF03401">
    <property type="entry name" value="TctC"/>
    <property type="match status" value="1"/>
</dbReference>
<dbReference type="Proteomes" id="UP001178507">
    <property type="component" value="Unassembled WGS sequence"/>
</dbReference>
<sequence>MSDYRVREEKMKRRTFLGAVGAALAIAFTSGASLAADWPKRPINLVVPYKAGGGTDAYARAISKAAEGILDVPVVVVNKPGSAGLNGANSAVGARPDGYTMMMTSGGSFLLSTLTLDTDIDALESFQFVAQVGQLQTSLMVPTGSPFQSVQDVIDAAKADPGSLRWAHSGRGGFHHVGGLGFLASNGIDAQDVPFKGGGPTRAALIGEQADFGFLGVQQLAGFEDQLRALAVNSQDRDAVMKDVPSFGELGIPFAAVSSPVIVFAPKDTPAEIVSAMETALEQIASKPEFAELLAPRGTGPVYQKGVDAKATLSAMKNDARPLVESLSN</sequence>
<evidence type="ECO:0000313" key="2">
    <source>
        <dbReference type="Proteomes" id="UP001178507"/>
    </source>
</evidence>
<evidence type="ECO:0008006" key="3">
    <source>
        <dbReference type="Google" id="ProtNLM"/>
    </source>
</evidence>
<dbReference type="Gene3D" id="3.40.190.10">
    <property type="entry name" value="Periplasmic binding protein-like II"/>
    <property type="match status" value="1"/>
</dbReference>
<dbReference type="PANTHER" id="PTHR42928:SF5">
    <property type="entry name" value="BLR1237 PROTEIN"/>
    <property type="match status" value="1"/>
</dbReference>
<dbReference type="AlphaFoldDB" id="A0AA36HIN0"/>